<feature type="transmembrane region" description="Helical" evidence="5">
    <location>
        <begin position="24"/>
        <end position="45"/>
    </location>
</feature>
<feature type="domain" description="DDE-1" evidence="6">
    <location>
        <begin position="285"/>
        <end position="360"/>
    </location>
</feature>
<feature type="transmembrane region" description="Helical" evidence="5">
    <location>
        <begin position="120"/>
        <end position="144"/>
    </location>
</feature>
<keyword evidence="8" id="KW-1185">Reference proteome</keyword>
<dbReference type="PANTHER" id="PTHR12489">
    <property type="entry name" value="LIPOMA HMGIC FUSION PARTNER-LIKE PROTEIN"/>
    <property type="match status" value="1"/>
</dbReference>
<reference evidence="7 8" key="1">
    <citation type="journal article" date="2024" name="BMC Genomics">
        <title>De novo assembly and annotation of Popillia japonica's genome with initial clues to its potential as an invasive pest.</title>
        <authorList>
            <person name="Cucini C."/>
            <person name="Boschi S."/>
            <person name="Funari R."/>
            <person name="Cardaioli E."/>
            <person name="Iannotti N."/>
            <person name="Marturano G."/>
            <person name="Paoli F."/>
            <person name="Bruttini M."/>
            <person name="Carapelli A."/>
            <person name="Frati F."/>
            <person name="Nardi F."/>
        </authorList>
    </citation>
    <scope>NUCLEOTIDE SEQUENCE [LARGE SCALE GENOMIC DNA]</scope>
    <source>
        <strain evidence="7">DMR45628</strain>
    </source>
</reference>
<sequence>MGSKIEYVDSTQIYATSYVRNSKAIGVLWAIFTICYAIIGVVSFVTPEWIGNISGDSPGKFGLWSTCYADEQCKGKLEEILSIANIPFMAATICVGLAVLTALLTIFAMLFFCFCQTTTVFHICAWLQLISAVCMIGGCASFPAGWSEVDVQKICGDSDRYVLGKCGIRWAYLLAAIGCLDAVILSILAFILATRHIRLQPDPHYAPASLFKDLHLLAKNYLDEKCRNVGRFNDNMPGIEWLYSLLNCHKEKVSKKVAANTKRARANVSRETVNKYFDHLKETLKDVLVDWFCSNFLPHAKKLPGRKILLSNNLSSHFTDTMIQLCQENNNSFVCLPKHSTLLTQFLDVGFFRPFKMARKSVLNEWKVAHP</sequence>
<comment type="subcellular location">
    <subcellularLocation>
        <location evidence="1">Membrane</location>
        <topology evidence="1">Multi-pass membrane protein</topology>
    </subcellularLocation>
</comment>
<dbReference type="PANTHER" id="PTHR12489:SF1">
    <property type="entry name" value="LP10272P"/>
    <property type="match status" value="1"/>
</dbReference>
<evidence type="ECO:0000256" key="3">
    <source>
        <dbReference type="ARBA" id="ARBA00022989"/>
    </source>
</evidence>
<keyword evidence="2 5" id="KW-0812">Transmembrane</keyword>
<dbReference type="GO" id="GO:0003676">
    <property type="term" value="F:nucleic acid binding"/>
    <property type="evidence" value="ECO:0007669"/>
    <property type="project" value="InterPro"/>
</dbReference>
<protein>
    <submittedName>
        <fullName evidence="7">Lipoma HMGIC fusion partner-like protein</fullName>
    </submittedName>
</protein>
<evidence type="ECO:0000256" key="2">
    <source>
        <dbReference type="ARBA" id="ARBA00022692"/>
    </source>
</evidence>
<dbReference type="Proteomes" id="UP001458880">
    <property type="component" value="Unassembled WGS sequence"/>
</dbReference>
<evidence type="ECO:0000313" key="7">
    <source>
        <dbReference type="EMBL" id="KAK9720177.1"/>
    </source>
</evidence>
<accession>A0AAW1KL18</accession>
<evidence type="ECO:0000259" key="6">
    <source>
        <dbReference type="Pfam" id="PF03184"/>
    </source>
</evidence>
<dbReference type="Pfam" id="PF10242">
    <property type="entry name" value="L_HMGIC_fpl"/>
    <property type="match status" value="1"/>
</dbReference>
<gene>
    <name evidence="7" type="ORF">QE152_g22258</name>
</gene>
<proteinExistence type="predicted"/>
<dbReference type="GO" id="GO:0005886">
    <property type="term" value="C:plasma membrane"/>
    <property type="evidence" value="ECO:0007669"/>
    <property type="project" value="TreeGrafter"/>
</dbReference>
<evidence type="ECO:0000313" key="8">
    <source>
        <dbReference type="Proteomes" id="UP001458880"/>
    </source>
</evidence>
<dbReference type="AlphaFoldDB" id="A0AAW1KL18"/>
<dbReference type="InterPro" id="IPR019372">
    <property type="entry name" value="LHFPL"/>
</dbReference>
<dbReference type="GO" id="GO:0007605">
    <property type="term" value="P:sensory perception of sound"/>
    <property type="evidence" value="ECO:0007669"/>
    <property type="project" value="TreeGrafter"/>
</dbReference>
<dbReference type="Pfam" id="PF03184">
    <property type="entry name" value="DDE_1"/>
    <property type="match status" value="1"/>
</dbReference>
<evidence type="ECO:0000256" key="5">
    <source>
        <dbReference type="SAM" id="Phobius"/>
    </source>
</evidence>
<keyword evidence="3 5" id="KW-1133">Transmembrane helix</keyword>
<evidence type="ECO:0000256" key="1">
    <source>
        <dbReference type="ARBA" id="ARBA00004141"/>
    </source>
</evidence>
<organism evidence="7 8">
    <name type="scientific">Popillia japonica</name>
    <name type="common">Japanese beetle</name>
    <dbReference type="NCBI Taxonomy" id="7064"/>
    <lineage>
        <taxon>Eukaryota</taxon>
        <taxon>Metazoa</taxon>
        <taxon>Ecdysozoa</taxon>
        <taxon>Arthropoda</taxon>
        <taxon>Hexapoda</taxon>
        <taxon>Insecta</taxon>
        <taxon>Pterygota</taxon>
        <taxon>Neoptera</taxon>
        <taxon>Endopterygota</taxon>
        <taxon>Coleoptera</taxon>
        <taxon>Polyphaga</taxon>
        <taxon>Scarabaeiformia</taxon>
        <taxon>Scarabaeidae</taxon>
        <taxon>Rutelinae</taxon>
        <taxon>Popillia</taxon>
    </lineage>
</organism>
<dbReference type="InterPro" id="IPR004875">
    <property type="entry name" value="DDE_SF_endonuclease_dom"/>
</dbReference>
<feature type="transmembrane region" description="Helical" evidence="5">
    <location>
        <begin position="170"/>
        <end position="193"/>
    </location>
</feature>
<dbReference type="EMBL" id="JASPKY010000213">
    <property type="protein sequence ID" value="KAK9720177.1"/>
    <property type="molecule type" value="Genomic_DNA"/>
</dbReference>
<evidence type="ECO:0000256" key="4">
    <source>
        <dbReference type="ARBA" id="ARBA00023136"/>
    </source>
</evidence>
<keyword evidence="4 5" id="KW-0472">Membrane</keyword>
<comment type="caution">
    <text evidence="7">The sequence shown here is derived from an EMBL/GenBank/DDBJ whole genome shotgun (WGS) entry which is preliminary data.</text>
</comment>
<name>A0AAW1KL18_POPJA</name>
<feature type="transmembrane region" description="Helical" evidence="5">
    <location>
        <begin position="86"/>
        <end position="113"/>
    </location>
</feature>